<evidence type="ECO:0000313" key="3">
    <source>
        <dbReference type="Proteomes" id="UP000807306"/>
    </source>
</evidence>
<gene>
    <name evidence="2" type="ORF">CPB83DRAFT_924841</name>
</gene>
<feature type="transmembrane region" description="Helical" evidence="1">
    <location>
        <begin position="53"/>
        <end position="69"/>
    </location>
</feature>
<keyword evidence="1" id="KW-0472">Membrane</keyword>
<dbReference type="AlphaFoldDB" id="A0A9P6EUK8"/>
<name>A0A9P6EUK8_9AGAR</name>
<keyword evidence="3" id="KW-1185">Reference proteome</keyword>
<reference evidence="2" key="1">
    <citation type="submission" date="2020-11" db="EMBL/GenBank/DDBJ databases">
        <authorList>
            <consortium name="DOE Joint Genome Institute"/>
            <person name="Ahrendt S."/>
            <person name="Riley R."/>
            <person name="Andreopoulos W."/>
            <person name="Labutti K."/>
            <person name="Pangilinan J."/>
            <person name="Ruiz-Duenas F.J."/>
            <person name="Barrasa J.M."/>
            <person name="Sanchez-Garcia M."/>
            <person name="Camarero S."/>
            <person name="Miyauchi S."/>
            <person name="Serrano A."/>
            <person name="Linde D."/>
            <person name="Babiker R."/>
            <person name="Drula E."/>
            <person name="Ayuso-Fernandez I."/>
            <person name="Pacheco R."/>
            <person name="Padilla G."/>
            <person name="Ferreira P."/>
            <person name="Barriuso J."/>
            <person name="Kellner H."/>
            <person name="Castanera R."/>
            <person name="Alfaro M."/>
            <person name="Ramirez L."/>
            <person name="Pisabarro A.G."/>
            <person name="Kuo A."/>
            <person name="Tritt A."/>
            <person name="Lipzen A."/>
            <person name="He G."/>
            <person name="Yan M."/>
            <person name="Ng V."/>
            <person name="Cullen D."/>
            <person name="Martin F."/>
            <person name="Rosso M.-N."/>
            <person name="Henrissat B."/>
            <person name="Hibbett D."/>
            <person name="Martinez A.T."/>
            <person name="Grigoriev I.V."/>
        </authorList>
    </citation>
    <scope>NUCLEOTIDE SEQUENCE</scope>
    <source>
        <strain evidence="2">CBS 506.95</strain>
    </source>
</reference>
<evidence type="ECO:0000256" key="1">
    <source>
        <dbReference type="SAM" id="Phobius"/>
    </source>
</evidence>
<dbReference type="Proteomes" id="UP000807306">
    <property type="component" value="Unassembled WGS sequence"/>
</dbReference>
<dbReference type="OrthoDB" id="3197626at2759"/>
<keyword evidence="1" id="KW-1133">Transmembrane helix</keyword>
<dbReference type="EMBL" id="MU157825">
    <property type="protein sequence ID" value="KAF9535167.1"/>
    <property type="molecule type" value="Genomic_DNA"/>
</dbReference>
<evidence type="ECO:0000313" key="2">
    <source>
        <dbReference type="EMBL" id="KAF9535167.1"/>
    </source>
</evidence>
<organism evidence="2 3">
    <name type="scientific">Crepidotus variabilis</name>
    <dbReference type="NCBI Taxonomy" id="179855"/>
    <lineage>
        <taxon>Eukaryota</taxon>
        <taxon>Fungi</taxon>
        <taxon>Dikarya</taxon>
        <taxon>Basidiomycota</taxon>
        <taxon>Agaricomycotina</taxon>
        <taxon>Agaricomycetes</taxon>
        <taxon>Agaricomycetidae</taxon>
        <taxon>Agaricales</taxon>
        <taxon>Agaricineae</taxon>
        <taxon>Crepidotaceae</taxon>
        <taxon>Crepidotus</taxon>
    </lineage>
</organism>
<sequence length="70" mass="8677">MKDWNTISEILRDYQVLIKMVHALCGIYVWELLTSIDFELDFIRGKRKFKWPFLFYVVNRYSLLLWLLFQ</sequence>
<protein>
    <submittedName>
        <fullName evidence="2">Uncharacterized protein</fullName>
    </submittedName>
</protein>
<comment type="caution">
    <text evidence="2">The sequence shown here is derived from an EMBL/GenBank/DDBJ whole genome shotgun (WGS) entry which is preliminary data.</text>
</comment>
<proteinExistence type="predicted"/>
<keyword evidence="1" id="KW-0812">Transmembrane</keyword>
<accession>A0A9P6EUK8</accession>